<feature type="domain" description="Chemokine interleukin-8-like" evidence="5">
    <location>
        <begin position="27"/>
        <end position="87"/>
    </location>
</feature>
<dbReference type="EMBL" id="JAFIRN010000010">
    <property type="protein sequence ID" value="KAG5841013.1"/>
    <property type="molecule type" value="Genomic_DNA"/>
</dbReference>
<evidence type="ECO:0000256" key="3">
    <source>
        <dbReference type="ARBA" id="ARBA00023157"/>
    </source>
</evidence>
<evidence type="ECO:0000313" key="7">
    <source>
        <dbReference type="EMBL" id="KAG5841013.1"/>
    </source>
</evidence>
<keyword evidence="4" id="KW-0145">Chemotaxis</keyword>
<dbReference type="SMART" id="SM00199">
    <property type="entry name" value="SCY"/>
    <property type="match status" value="1"/>
</dbReference>
<protein>
    <recommendedName>
        <fullName evidence="4">C-C motif chemokine</fullName>
    </recommendedName>
</protein>
<dbReference type="Proteomes" id="UP001044222">
    <property type="component" value="Chromosome 10"/>
</dbReference>
<evidence type="ECO:0000313" key="8">
    <source>
        <dbReference type="Proteomes" id="UP001044222"/>
    </source>
</evidence>
<proteinExistence type="inferred from homology"/>
<dbReference type="Pfam" id="PF00048">
    <property type="entry name" value="IL8"/>
    <property type="match status" value="1"/>
</dbReference>
<dbReference type="Gene3D" id="2.40.50.40">
    <property type="match status" value="1"/>
</dbReference>
<feature type="chain" id="PRO_5040517846" description="C-C motif chemokine" evidence="4">
    <location>
        <begin position="25"/>
        <end position="109"/>
    </location>
</feature>
<evidence type="ECO:0000256" key="1">
    <source>
        <dbReference type="ARBA" id="ARBA00010868"/>
    </source>
</evidence>
<accession>A0A0E9XXM2</accession>
<dbReference type="AlphaFoldDB" id="A0A0E9XXM2"/>
<reference evidence="6" key="1">
    <citation type="submission" date="2014-11" db="EMBL/GenBank/DDBJ databases">
        <authorList>
            <person name="Amaro Gonzalez C."/>
        </authorList>
    </citation>
    <scope>NUCLEOTIDE SEQUENCE</scope>
</reference>
<feature type="signal peptide" evidence="4">
    <location>
        <begin position="1"/>
        <end position="24"/>
    </location>
</feature>
<keyword evidence="2 4" id="KW-0202">Cytokine</keyword>
<name>A0A0E9XXM2_ANGAN</name>
<sequence length="109" mass="12180">MTSYASAFCLGLLCLFCCSSLTQGEQALDCCLKVSQAPIPKKIVKGYEKQVKGQGCDINAVVFTSLRNRKLCAPTNPSWVKDLMVAVDTKLKWCRERSFRPKRCQGLQE</sequence>
<dbReference type="SUPFAM" id="SSF54117">
    <property type="entry name" value="Interleukin 8-like chemokines"/>
    <property type="match status" value="1"/>
</dbReference>
<keyword evidence="4" id="KW-0964">Secreted</keyword>
<comment type="similarity">
    <text evidence="1 4">Belongs to the intercrine beta (chemokine CC) family.</text>
</comment>
<organism evidence="6">
    <name type="scientific">Anguilla anguilla</name>
    <name type="common">European freshwater eel</name>
    <name type="synonym">Muraena anguilla</name>
    <dbReference type="NCBI Taxonomy" id="7936"/>
    <lineage>
        <taxon>Eukaryota</taxon>
        <taxon>Metazoa</taxon>
        <taxon>Chordata</taxon>
        <taxon>Craniata</taxon>
        <taxon>Vertebrata</taxon>
        <taxon>Euteleostomi</taxon>
        <taxon>Actinopterygii</taxon>
        <taxon>Neopterygii</taxon>
        <taxon>Teleostei</taxon>
        <taxon>Anguilliformes</taxon>
        <taxon>Anguillidae</taxon>
        <taxon>Anguilla</taxon>
    </lineage>
</organism>
<dbReference type="InterPro" id="IPR039809">
    <property type="entry name" value="Chemokine_b/g/d"/>
</dbReference>
<dbReference type="InterPro" id="IPR000827">
    <property type="entry name" value="Chemokine_CC_CS"/>
</dbReference>
<reference evidence="6" key="2">
    <citation type="journal article" date="2015" name="Fish Shellfish Immunol.">
        <title>Early steps in the European eel (Anguilla anguilla)-Vibrio vulnificus interaction in the gills: Role of the RtxA13 toxin.</title>
        <authorList>
            <person name="Callol A."/>
            <person name="Pajuelo D."/>
            <person name="Ebbesson L."/>
            <person name="Teles M."/>
            <person name="MacKenzie S."/>
            <person name="Amaro C."/>
        </authorList>
    </citation>
    <scope>NUCLEOTIDE SEQUENCE</scope>
</reference>
<evidence type="ECO:0000256" key="4">
    <source>
        <dbReference type="RuleBase" id="RU361150"/>
    </source>
</evidence>
<reference evidence="7" key="3">
    <citation type="submission" date="2021-01" db="EMBL/GenBank/DDBJ databases">
        <title>A chromosome-scale assembly of European eel, Anguilla anguilla.</title>
        <authorList>
            <person name="Henkel C."/>
            <person name="Jong-Raadsen S.A."/>
            <person name="Dufour S."/>
            <person name="Weltzien F.-A."/>
            <person name="Palstra A.P."/>
            <person name="Pelster B."/>
            <person name="Spaink H.P."/>
            <person name="Van Den Thillart G.E."/>
            <person name="Jansen H."/>
            <person name="Zahm M."/>
            <person name="Klopp C."/>
            <person name="Cedric C."/>
            <person name="Louis A."/>
            <person name="Berthelot C."/>
            <person name="Parey E."/>
            <person name="Roest Crollius H."/>
            <person name="Montfort J."/>
            <person name="Robinson-Rechavi M."/>
            <person name="Bucao C."/>
            <person name="Bouchez O."/>
            <person name="Gislard M."/>
            <person name="Lluch J."/>
            <person name="Milhes M."/>
            <person name="Lampietro C."/>
            <person name="Lopez Roques C."/>
            <person name="Donnadieu C."/>
            <person name="Braasch I."/>
            <person name="Desvignes T."/>
            <person name="Postlethwait J."/>
            <person name="Bobe J."/>
            <person name="Guiguen Y."/>
            <person name="Dirks R."/>
        </authorList>
    </citation>
    <scope>NUCLEOTIDE SEQUENCE</scope>
    <source>
        <strain evidence="7">Tag_6206</strain>
        <tissue evidence="7">Liver</tissue>
    </source>
</reference>
<dbReference type="GO" id="GO:0005615">
    <property type="term" value="C:extracellular space"/>
    <property type="evidence" value="ECO:0007669"/>
    <property type="project" value="UniProtKB-KW"/>
</dbReference>
<dbReference type="PANTHER" id="PTHR12015">
    <property type="entry name" value="SMALL INDUCIBLE CYTOKINE A"/>
    <property type="match status" value="1"/>
</dbReference>
<gene>
    <name evidence="7" type="ORF">ANANG_G00195090</name>
</gene>
<dbReference type="InterPro" id="IPR036048">
    <property type="entry name" value="Interleukin_8-like_sf"/>
</dbReference>
<comment type="subcellular location">
    <subcellularLocation>
        <location evidence="4">Secreted</location>
    </subcellularLocation>
</comment>
<keyword evidence="8" id="KW-1185">Reference proteome</keyword>
<evidence type="ECO:0000313" key="6">
    <source>
        <dbReference type="EMBL" id="JAI06606.1"/>
    </source>
</evidence>
<dbReference type="PANTHER" id="PTHR12015:SF108">
    <property type="entry name" value="C-C MOTIF CHEMOKINE 20"/>
    <property type="match status" value="1"/>
</dbReference>
<dbReference type="GO" id="GO:0006955">
    <property type="term" value="P:immune response"/>
    <property type="evidence" value="ECO:0007669"/>
    <property type="project" value="InterPro"/>
</dbReference>
<dbReference type="GO" id="GO:0008009">
    <property type="term" value="F:chemokine activity"/>
    <property type="evidence" value="ECO:0007669"/>
    <property type="project" value="InterPro"/>
</dbReference>
<dbReference type="PROSITE" id="PS00472">
    <property type="entry name" value="SMALL_CYTOKINES_CC"/>
    <property type="match status" value="1"/>
</dbReference>
<evidence type="ECO:0000259" key="5">
    <source>
        <dbReference type="SMART" id="SM00199"/>
    </source>
</evidence>
<evidence type="ECO:0000256" key="2">
    <source>
        <dbReference type="ARBA" id="ARBA00022514"/>
    </source>
</evidence>
<dbReference type="InterPro" id="IPR001811">
    <property type="entry name" value="Chemokine_IL8-like_dom"/>
</dbReference>
<keyword evidence="3" id="KW-1015">Disulfide bond</keyword>
<dbReference type="EMBL" id="GBXM01001972">
    <property type="protein sequence ID" value="JAI06606.1"/>
    <property type="molecule type" value="Transcribed_RNA"/>
</dbReference>
<keyword evidence="4" id="KW-0732">Signal</keyword>